<sequence length="87" mass="8981">MANSIGVVSKVIGQVIAVAADGTRRVLMEGDRVFAGEQLETGAAGAVAVHLHNGAELTLGTRQQLVVVPRVVGQPGPAREQHRPGHA</sequence>
<reference evidence="1 2" key="1">
    <citation type="submission" date="2020-02" db="EMBL/GenBank/DDBJ databases">
        <title>Broccoli isolated Pseudomonas sp.</title>
        <authorList>
            <person name="Fujikawa T."/>
            <person name="Sawada H."/>
        </authorList>
    </citation>
    <scope>NUCLEOTIDE SEQUENCE [LARGE SCALE GENOMIC DNA]</scope>
    <source>
        <strain evidence="1 2">MAFF212428</strain>
    </source>
</reference>
<dbReference type="InterPro" id="IPR047777">
    <property type="entry name" value="LapA-like_RM"/>
</dbReference>
<comment type="caution">
    <text evidence="1">The sequence shown here is derived from an EMBL/GenBank/DDBJ whole genome shotgun (WGS) entry which is preliminary data.</text>
</comment>
<evidence type="ECO:0000313" key="1">
    <source>
        <dbReference type="EMBL" id="NER61715.1"/>
    </source>
</evidence>
<name>A0A6M0CVU2_9PSED</name>
<organism evidence="1 2">
    <name type="scientific">Pseudomonas brassicae</name>
    <dbReference type="NCBI Taxonomy" id="2708063"/>
    <lineage>
        <taxon>Bacteria</taxon>
        <taxon>Pseudomonadati</taxon>
        <taxon>Pseudomonadota</taxon>
        <taxon>Gammaproteobacteria</taxon>
        <taxon>Pseudomonadales</taxon>
        <taxon>Pseudomonadaceae</taxon>
        <taxon>Pseudomonas</taxon>
    </lineage>
</organism>
<evidence type="ECO:0000313" key="2">
    <source>
        <dbReference type="Proteomes" id="UP000480410"/>
    </source>
</evidence>
<accession>A0A6M0CVU2</accession>
<protein>
    <submittedName>
        <fullName evidence="1">Retention module-containing protein</fullName>
    </submittedName>
</protein>
<proteinExistence type="predicted"/>
<dbReference type="AlphaFoldDB" id="A0A6M0CVU2"/>
<dbReference type="Proteomes" id="UP000480410">
    <property type="component" value="Unassembled WGS sequence"/>
</dbReference>
<dbReference type="NCBIfam" id="NF033682">
    <property type="entry name" value="retention_LapA"/>
    <property type="match status" value="1"/>
</dbReference>
<dbReference type="EMBL" id="JAAHBV010000516">
    <property type="protein sequence ID" value="NER61715.1"/>
    <property type="molecule type" value="Genomic_DNA"/>
</dbReference>
<gene>
    <name evidence="1" type="ORF">G3435_20690</name>
</gene>